<dbReference type="SUPFAM" id="SSF52540">
    <property type="entry name" value="P-loop containing nucleoside triphosphate hydrolases"/>
    <property type="match status" value="1"/>
</dbReference>
<keyword evidence="6" id="KW-1185">Reference proteome</keyword>
<dbReference type="GO" id="GO:0005524">
    <property type="term" value="F:ATP binding"/>
    <property type="evidence" value="ECO:0007669"/>
    <property type="project" value="UniProtKB-KW"/>
</dbReference>
<feature type="domain" description="ABC transporter" evidence="4">
    <location>
        <begin position="1"/>
        <end position="234"/>
    </location>
</feature>
<dbReference type="PANTHER" id="PTHR42781:SF4">
    <property type="entry name" value="SPERMIDINE_PUTRESCINE IMPORT ATP-BINDING PROTEIN POTA"/>
    <property type="match status" value="1"/>
</dbReference>
<dbReference type="PANTHER" id="PTHR42781">
    <property type="entry name" value="SPERMIDINE/PUTRESCINE IMPORT ATP-BINDING PROTEIN POTA"/>
    <property type="match status" value="1"/>
</dbReference>
<dbReference type="RefSeq" id="WP_069836283.1">
    <property type="nucleotide sequence ID" value="NZ_MDGQ01000005.1"/>
</dbReference>
<sequence length="291" mass="31714">MIDLSIRKSLESNVGKFSITAAITLAKGTLTAVQGRSGAGKTSLLRLMSGLITPDQGRISCNGVDWFNSEKQINLSVQKRNIGYVSQDYSLFPNMTVLGNLEFALPKGESKAYLNELIEIMALGDLQNVKPKFLSGGQQQRVALARALAQRPALLLLDEPLSALDPETRRNLQSHILALHQTYNLTTLMVTHDTAETLKLADHVLVMENGAIIKSGKPTEILANQGLSGKFQFTGEIVDIRPEGVVSIVSVLIGKDLVRVISEKEELKDLTIGDKVLVASKAFNPILKRLD</sequence>
<dbReference type="InterPro" id="IPR050093">
    <property type="entry name" value="ABC_SmlMolc_Importer"/>
</dbReference>
<keyword evidence="2" id="KW-0547">Nucleotide-binding</keyword>
<dbReference type="Pfam" id="PF00005">
    <property type="entry name" value="ABC_tran"/>
    <property type="match status" value="1"/>
</dbReference>
<evidence type="ECO:0000256" key="2">
    <source>
        <dbReference type="ARBA" id="ARBA00022741"/>
    </source>
</evidence>
<evidence type="ECO:0000256" key="1">
    <source>
        <dbReference type="ARBA" id="ARBA00022448"/>
    </source>
</evidence>
<dbReference type="AlphaFoldDB" id="A0A1E5T067"/>
<dbReference type="InterPro" id="IPR017871">
    <property type="entry name" value="ABC_transporter-like_CS"/>
</dbReference>
<accession>A0A1E5T067</accession>
<gene>
    <name evidence="5" type="ORF">BFP71_15140</name>
</gene>
<dbReference type="InterPro" id="IPR003439">
    <property type="entry name" value="ABC_transporter-like_ATP-bd"/>
</dbReference>
<evidence type="ECO:0000313" key="5">
    <source>
        <dbReference type="EMBL" id="OEK04778.1"/>
    </source>
</evidence>
<dbReference type="InterPro" id="IPR003593">
    <property type="entry name" value="AAA+_ATPase"/>
</dbReference>
<dbReference type="EMBL" id="MDGQ01000005">
    <property type="protein sequence ID" value="OEK04778.1"/>
    <property type="molecule type" value="Genomic_DNA"/>
</dbReference>
<comment type="caution">
    <text evidence="5">The sequence shown here is derived from an EMBL/GenBank/DDBJ whole genome shotgun (WGS) entry which is preliminary data.</text>
</comment>
<organism evidence="5 6">
    <name type="scientific">Roseivirga misakiensis</name>
    <dbReference type="NCBI Taxonomy" id="1563681"/>
    <lineage>
        <taxon>Bacteria</taxon>
        <taxon>Pseudomonadati</taxon>
        <taxon>Bacteroidota</taxon>
        <taxon>Cytophagia</taxon>
        <taxon>Cytophagales</taxon>
        <taxon>Roseivirgaceae</taxon>
        <taxon>Roseivirga</taxon>
    </lineage>
</organism>
<reference evidence="5 6" key="1">
    <citation type="submission" date="2016-08" db="EMBL/GenBank/DDBJ databases">
        <title>Draft genome of Fabibacter sp. strain SK-8.</title>
        <authorList>
            <person name="Wong S.-K."/>
            <person name="Hamasaki K."/>
            <person name="Yoshizawa S."/>
        </authorList>
    </citation>
    <scope>NUCLEOTIDE SEQUENCE [LARGE SCALE GENOMIC DNA]</scope>
    <source>
        <strain evidence="5 6">SK-8</strain>
    </source>
</reference>
<keyword evidence="3" id="KW-0067">ATP-binding</keyword>
<dbReference type="Proteomes" id="UP000095552">
    <property type="component" value="Unassembled WGS sequence"/>
</dbReference>
<evidence type="ECO:0000313" key="6">
    <source>
        <dbReference type="Proteomes" id="UP000095552"/>
    </source>
</evidence>
<dbReference type="GO" id="GO:0016887">
    <property type="term" value="F:ATP hydrolysis activity"/>
    <property type="evidence" value="ECO:0007669"/>
    <property type="project" value="InterPro"/>
</dbReference>
<dbReference type="Gene3D" id="3.40.50.300">
    <property type="entry name" value="P-loop containing nucleotide triphosphate hydrolases"/>
    <property type="match status" value="1"/>
</dbReference>
<dbReference type="PROSITE" id="PS50893">
    <property type="entry name" value="ABC_TRANSPORTER_2"/>
    <property type="match status" value="1"/>
</dbReference>
<proteinExistence type="predicted"/>
<dbReference type="PROSITE" id="PS00211">
    <property type="entry name" value="ABC_TRANSPORTER_1"/>
    <property type="match status" value="1"/>
</dbReference>
<dbReference type="InterPro" id="IPR027417">
    <property type="entry name" value="P-loop_NTPase"/>
</dbReference>
<dbReference type="OrthoDB" id="9802264at2"/>
<protein>
    <submittedName>
        <fullName evidence="5">GTPase</fullName>
    </submittedName>
</protein>
<keyword evidence="1" id="KW-0813">Transport</keyword>
<evidence type="ECO:0000256" key="3">
    <source>
        <dbReference type="ARBA" id="ARBA00022840"/>
    </source>
</evidence>
<dbReference type="SMART" id="SM00382">
    <property type="entry name" value="AAA"/>
    <property type="match status" value="1"/>
</dbReference>
<dbReference type="STRING" id="1563681.BFP71_15140"/>
<evidence type="ECO:0000259" key="4">
    <source>
        <dbReference type="PROSITE" id="PS50893"/>
    </source>
</evidence>
<name>A0A1E5T067_9BACT</name>